<name>A0A1Y1W7Q2_9FUNG</name>
<dbReference type="InterPro" id="IPR006671">
    <property type="entry name" value="Cyclin_N"/>
</dbReference>
<proteinExistence type="inferred from homology"/>
<sequence>MTARLRRGTGSMQTLGANMEQWLFRKDDMQNTPSLTSSDYSTPVGKIITLEDERLRRNKGCGFIHNVVRRLELPQLVASTACVFFHRFFMRQSLADYQHLEVAGSCVFLATKVEEHKRNLKDVAYKCALVATKGNEAESVRSRDNWVKLLQRLEITVLENCCFDMQIVHPYEYISQLVIEMNISVDVAKAAMAHVNDCLRSVICLLYRPEVIAAAAVAFALAIRGERVPVEQLFHSPVLGLTAQDEQAVNMCLEDIAEFYSREADLAMEHMRQMSSRPGSGG</sequence>
<feature type="domain" description="Cyclin-like" evidence="3">
    <location>
        <begin position="62"/>
        <end position="159"/>
    </location>
</feature>
<dbReference type="InterPro" id="IPR043198">
    <property type="entry name" value="Cyclin/Ssn8"/>
</dbReference>
<dbReference type="Pfam" id="PF00134">
    <property type="entry name" value="Cyclin_N"/>
    <property type="match status" value="1"/>
</dbReference>
<dbReference type="GeneID" id="63804294"/>
<dbReference type="SUPFAM" id="SSF47954">
    <property type="entry name" value="Cyclin-like"/>
    <property type="match status" value="2"/>
</dbReference>
<protein>
    <submittedName>
        <fullName evidence="4">Cyclin-like protein</fullName>
    </submittedName>
</protein>
<dbReference type="GO" id="GO:0016538">
    <property type="term" value="F:cyclin-dependent protein serine/threonine kinase regulator activity"/>
    <property type="evidence" value="ECO:0007669"/>
    <property type="project" value="InterPro"/>
</dbReference>
<dbReference type="InterPro" id="IPR013763">
    <property type="entry name" value="Cyclin-like_dom"/>
</dbReference>
<evidence type="ECO:0000313" key="5">
    <source>
        <dbReference type="Proteomes" id="UP000193922"/>
    </source>
</evidence>
<dbReference type="EMBL" id="MCFD01000007">
    <property type="protein sequence ID" value="ORX69549.1"/>
    <property type="molecule type" value="Genomic_DNA"/>
</dbReference>
<evidence type="ECO:0000313" key="4">
    <source>
        <dbReference type="EMBL" id="ORX69549.1"/>
    </source>
</evidence>
<dbReference type="Pfam" id="PF02984">
    <property type="entry name" value="Cyclin_C"/>
    <property type="match status" value="1"/>
</dbReference>
<gene>
    <name evidence="4" type="ORF">DL89DRAFT_267740</name>
</gene>
<dbReference type="Gene3D" id="1.10.472.10">
    <property type="entry name" value="Cyclin-like"/>
    <property type="match status" value="2"/>
</dbReference>
<dbReference type="RefSeq" id="XP_040743237.1">
    <property type="nucleotide sequence ID" value="XM_040887646.1"/>
</dbReference>
<evidence type="ECO:0000256" key="1">
    <source>
        <dbReference type="ARBA" id="ARBA00023127"/>
    </source>
</evidence>
<dbReference type="Proteomes" id="UP000193922">
    <property type="component" value="Unassembled WGS sequence"/>
</dbReference>
<dbReference type="PANTHER" id="PTHR10026">
    <property type="entry name" value="CYCLIN"/>
    <property type="match status" value="1"/>
</dbReference>
<dbReference type="OrthoDB" id="25002at2759"/>
<keyword evidence="1 2" id="KW-0195">Cyclin</keyword>
<comment type="caution">
    <text evidence="4">The sequence shown here is derived from an EMBL/GenBank/DDBJ whole genome shotgun (WGS) entry which is preliminary data.</text>
</comment>
<dbReference type="STRING" id="61395.A0A1Y1W7Q2"/>
<dbReference type="AlphaFoldDB" id="A0A1Y1W7Q2"/>
<evidence type="ECO:0000259" key="3">
    <source>
        <dbReference type="SMART" id="SM00385"/>
    </source>
</evidence>
<dbReference type="InterPro" id="IPR004367">
    <property type="entry name" value="Cyclin_C-dom"/>
</dbReference>
<dbReference type="GO" id="GO:0006357">
    <property type="term" value="P:regulation of transcription by RNA polymerase II"/>
    <property type="evidence" value="ECO:0007669"/>
    <property type="project" value="InterPro"/>
</dbReference>
<evidence type="ECO:0000256" key="2">
    <source>
        <dbReference type="RuleBase" id="RU000383"/>
    </source>
</evidence>
<keyword evidence="5" id="KW-1185">Reference proteome</keyword>
<reference evidence="4 5" key="1">
    <citation type="submission" date="2016-07" db="EMBL/GenBank/DDBJ databases">
        <title>Pervasive Adenine N6-methylation of Active Genes in Fungi.</title>
        <authorList>
            <consortium name="DOE Joint Genome Institute"/>
            <person name="Mondo S.J."/>
            <person name="Dannebaum R.O."/>
            <person name="Kuo R.C."/>
            <person name="Labutti K."/>
            <person name="Haridas S."/>
            <person name="Kuo A."/>
            <person name="Salamov A."/>
            <person name="Ahrendt S.R."/>
            <person name="Lipzen A."/>
            <person name="Sullivan W."/>
            <person name="Andreopoulos W.B."/>
            <person name="Clum A."/>
            <person name="Lindquist E."/>
            <person name="Daum C."/>
            <person name="Ramamoorthy G.K."/>
            <person name="Gryganskyi A."/>
            <person name="Culley D."/>
            <person name="Magnuson J.K."/>
            <person name="James T.Y."/>
            <person name="O'Malley M.A."/>
            <person name="Stajich J.E."/>
            <person name="Spatafora J.W."/>
            <person name="Visel A."/>
            <person name="Grigoriev I.V."/>
        </authorList>
    </citation>
    <scope>NUCLEOTIDE SEQUENCE [LARGE SCALE GENOMIC DNA]</scope>
    <source>
        <strain evidence="4 5">ATCC 12442</strain>
    </source>
</reference>
<comment type="similarity">
    <text evidence="2">Belongs to the cyclin family.</text>
</comment>
<accession>A0A1Y1W7Q2</accession>
<organism evidence="4 5">
    <name type="scientific">Linderina pennispora</name>
    <dbReference type="NCBI Taxonomy" id="61395"/>
    <lineage>
        <taxon>Eukaryota</taxon>
        <taxon>Fungi</taxon>
        <taxon>Fungi incertae sedis</taxon>
        <taxon>Zoopagomycota</taxon>
        <taxon>Kickxellomycotina</taxon>
        <taxon>Kickxellomycetes</taxon>
        <taxon>Kickxellales</taxon>
        <taxon>Kickxellaceae</taxon>
        <taxon>Linderina</taxon>
    </lineage>
</organism>
<dbReference type="SMART" id="SM00385">
    <property type="entry name" value="CYCLIN"/>
    <property type="match status" value="2"/>
</dbReference>
<dbReference type="InterPro" id="IPR036915">
    <property type="entry name" value="Cyclin-like_sf"/>
</dbReference>
<feature type="domain" description="Cyclin-like" evidence="3">
    <location>
        <begin position="172"/>
        <end position="258"/>
    </location>
</feature>